<organism evidence="2 3">
    <name type="scientific">Eleusine coracana subsp. coracana</name>
    <dbReference type="NCBI Taxonomy" id="191504"/>
    <lineage>
        <taxon>Eukaryota</taxon>
        <taxon>Viridiplantae</taxon>
        <taxon>Streptophyta</taxon>
        <taxon>Embryophyta</taxon>
        <taxon>Tracheophyta</taxon>
        <taxon>Spermatophyta</taxon>
        <taxon>Magnoliopsida</taxon>
        <taxon>Liliopsida</taxon>
        <taxon>Poales</taxon>
        <taxon>Poaceae</taxon>
        <taxon>PACMAD clade</taxon>
        <taxon>Chloridoideae</taxon>
        <taxon>Cynodonteae</taxon>
        <taxon>Eleusininae</taxon>
        <taxon>Eleusine</taxon>
    </lineage>
</organism>
<accession>A0AAV5CSW7</accession>
<sequence>MAPASSSSASVSCVVLLLFLAGASVFHGTFESRRALSDGHGKGSIVPSWRRLLVESPLPDAAPPVNNSLVLAAARTHRPDPLTNLTMYSGDWNISDQHYWIIR</sequence>
<dbReference type="Proteomes" id="UP001054889">
    <property type="component" value="Unassembled WGS sequence"/>
</dbReference>
<gene>
    <name evidence="2" type="primary">ga18837</name>
    <name evidence="2" type="ORF">PR202_ga18837</name>
</gene>
<reference evidence="2" key="1">
    <citation type="journal article" date="2018" name="DNA Res.">
        <title>Multiple hybrid de novo genome assembly of finger millet, an orphan allotetraploid crop.</title>
        <authorList>
            <person name="Hatakeyama M."/>
            <person name="Aluri S."/>
            <person name="Balachadran M.T."/>
            <person name="Sivarajan S.R."/>
            <person name="Patrignani A."/>
            <person name="Gruter S."/>
            <person name="Poveda L."/>
            <person name="Shimizu-Inatsugi R."/>
            <person name="Baeten J."/>
            <person name="Francoijs K.J."/>
            <person name="Nataraja K.N."/>
            <person name="Reddy Y.A.N."/>
            <person name="Phadnis S."/>
            <person name="Ravikumar R.L."/>
            <person name="Schlapbach R."/>
            <person name="Sreeman S.M."/>
            <person name="Shimizu K.K."/>
        </authorList>
    </citation>
    <scope>NUCLEOTIDE SEQUENCE</scope>
</reference>
<protein>
    <submittedName>
        <fullName evidence="2">Uncharacterized protein</fullName>
    </submittedName>
</protein>
<evidence type="ECO:0000313" key="3">
    <source>
        <dbReference type="Proteomes" id="UP001054889"/>
    </source>
</evidence>
<evidence type="ECO:0000313" key="2">
    <source>
        <dbReference type="EMBL" id="GJN01562.1"/>
    </source>
</evidence>
<keyword evidence="1" id="KW-0732">Signal</keyword>
<evidence type="ECO:0000256" key="1">
    <source>
        <dbReference type="SAM" id="SignalP"/>
    </source>
</evidence>
<dbReference type="AlphaFoldDB" id="A0AAV5CSW7"/>
<name>A0AAV5CSW7_ELECO</name>
<proteinExistence type="predicted"/>
<feature type="chain" id="PRO_5043450428" evidence="1">
    <location>
        <begin position="29"/>
        <end position="103"/>
    </location>
</feature>
<comment type="caution">
    <text evidence="2">The sequence shown here is derived from an EMBL/GenBank/DDBJ whole genome shotgun (WGS) entry which is preliminary data.</text>
</comment>
<reference evidence="2" key="2">
    <citation type="submission" date="2021-12" db="EMBL/GenBank/DDBJ databases">
        <title>Resequencing data analysis of finger millet.</title>
        <authorList>
            <person name="Hatakeyama M."/>
            <person name="Aluri S."/>
            <person name="Balachadran M.T."/>
            <person name="Sivarajan S.R."/>
            <person name="Poveda L."/>
            <person name="Shimizu-Inatsugi R."/>
            <person name="Schlapbach R."/>
            <person name="Sreeman S.M."/>
            <person name="Shimizu K.K."/>
        </authorList>
    </citation>
    <scope>NUCLEOTIDE SEQUENCE</scope>
</reference>
<keyword evidence="3" id="KW-1185">Reference proteome</keyword>
<dbReference type="EMBL" id="BQKI01000009">
    <property type="protein sequence ID" value="GJN01562.1"/>
    <property type="molecule type" value="Genomic_DNA"/>
</dbReference>
<feature type="signal peptide" evidence="1">
    <location>
        <begin position="1"/>
        <end position="28"/>
    </location>
</feature>